<keyword evidence="1 2" id="KW-0430">Lectin</keyword>
<evidence type="ECO:0000313" key="5">
    <source>
        <dbReference type="Proteomes" id="UP000270094"/>
    </source>
</evidence>
<dbReference type="OrthoDB" id="5784299at2759"/>
<organism evidence="4 5">
    <name type="scientific">Strongylus vulgaris</name>
    <name type="common">Blood worm</name>
    <dbReference type="NCBI Taxonomy" id="40348"/>
    <lineage>
        <taxon>Eukaryota</taxon>
        <taxon>Metazoa</taxon>
        <taxon>Ecdysozoa</taxon>
        <taxon>Nematoda</taxon>
        <taxon>Chromadorea</taxon>
        <taxon>Rhabditida</taxon>
        <taxon>Rhabditina</taxon>
        <taxon>Rhabditomorpha</taxon>
        <taxon>Strongyloidea</taxon>
        <taxon>Strongylidae</taxon>
        <taxon>Strongylus</taxon>
    </lineage>
</organism>
<evidence type="ECO:0000256" key="2">
    <source>
        <dbReference type="RuleBase" id="RU102079"/>
    </source>
</evidence>
<protein>
    <recommendedName>
        <fullName evidence="2">Galectin</fullName>
    </recommendedName>
</protein>
<dbReference type="CDD" id="cd00070">
    <property type="entry name" value="GLECT"/>
    <property type="match status" value="1"/>
</dbReference>
<evidence type="ECO:0000313" key="4">
    <source>
        <dbReference type="EMBL" id="VDM69108.1"/>
    </source>
</evidence>
<dbReference type="SUPFAM" id="SSF49899">
    <property type="entry name" value="Concanavalin A-like lectins/glucanases"/>
    <property type="match status" value="1"/>
</dbReference>
<dbReference type="GO" id="GO:0030246">
    <property type="term" value="F:carbohydrate binding"/>
    <property type="evidence" value="ECO:0007669"/>
    <property type="project" value="UniProtKB-UniRule"/>
</dbReference>
<dbReference type="Pfam" id="PF00337">
    <property type="entry name" value="Gal-bind_lectin"/>
    <property type="match status" value="1"/>
</dbReference>
<dbReference type="SMART" id="SM00908">
    <property type="entry name" value="Gal-bind_lectin"/>
    <property type="match status" value="1"/>
</dbReference>
<feature type="domain" description="Galectin" evidence="3">
    <location>
        <begin position="1"/>
        <end position="95"/>
    </location>
</feature>
<dbReference type="AlphaFoldDB" id="A0A3P7KMR4"/>
<dbReference type="InterPro" id="IPR044156">
    <property type="entry name" value="Galectin-like"/>
</dbReference>
<proteinExistence type="predicted"/>
<dbReference type="SMART" id="SM00276">
    <property type="entry name" value="GLECT"/>
    <property type="match status" value="1"/>
</dbReference>
<dbReference type="GO" id="GO:0016936">
    <property type="term" value="F:galactoside binding"/>
    <property type="evidence" value="ECO:0007669"/>
    <property type="project" value="TreeGrafter"/>
</dbReference>
<evidence type="ECO:0000256" key="1">
    <source>
        <dbReference type="ARBA" id="ARBA00022734"/>
    </source>
</evidence>
<dbReference type="EMBL" id="UYYB01011096">
    <property type="protein sequence ID" value="VDM69108.1"/>
    <property type="molecule type" value="Genomic_DNA"/>
</dbReference>
<reference evidence="4 5" key="1">
    <citation type="submission" date="2018-11" db="EMBL/GenBank/DDBJ databases">
        <authorList>
            <consortium name="Pathogen Informatics"/>
        </authorList>
    </citation>
    <scope>NUCLEOTIDE SEQUENCE [LARGE SCALE GENOMIC DNA]</scope>
</reference>
<dbReference type="PANTHER" id="PTHR11346:SF173">
    <property type="entry name" value="GALECTIN"/>
    <property type="match status" value="1"/>
</dbReference>
<dbReference type="InterPro" id="IPR013320">
    <property type="entry name" value="ConA-like_dom_sf"/>
</dbReference>
<accession>A0A3P7KMR4</accession>
<keyword evidence="5" id="KW-1185">Reference proteome</keyword>
<dbReference type="PROSITE" id="PS51304">
    <property type="entry name" value="GALECTIN"/>
    <property type="match status" value="1"/>
</dbReference>
<sequence>MHIRSFLQKYNLYKLKENCVVCNSTSSGGWQNEERTSMPFHADRVYTVEIIANYGQIQVLLNGTFFTSFAERLPSNEVRTIEISGDVHVHSAHYL</sequence>
<gene>
    <name evidence="4" type="ORF">SVUK_LOCUS4106</name>
</gene>
<dbReference type="Proteomes" id="UP000270094">
    <property type="component" value="Unassembled WGS sequence"/>
</dbReference>
<dbReference type="Gene3D" id="2.60.120.200">
    <property type="match status" value="1"/>
</dbReference>
<name>A0A3P7KMR4_STRVU</name>
<evidence type="ECO:0000259" key="3">
    <source>
        <dbReference type="PROSITE" id="PS51304"/>
    </source>
</evidence>
<dbReference type="InterPro" id="IPR001079">
    <property type="entry name" value="Galectin_CRD"/>
</dbReference>
<dbReference type="PANTHER" id="PTHR11346">
    <property type="entry name" value="GALECTIN"/>
    <property type="match status" value="1"/>
</dbReference>